<name>A0A0E9PDD9_ANGAN</name>
<feature type="domain" description="ENTH" evidence="1">
    <location>
        <begin position="1"/>
        <end position="23"/>
    </location>
</feature>
<dbReference type="PROSITE" id="PS50942">
    <property type="entry name" value="ENTH"/>
    <property type="match status" value="1"/>
</dbReference>
<dbReference type="AlphaFoldDB" id="A0A0E9PDD9"/>
<sequence>MVHTVKNLPWLYLQKLLTEVHYL</sequence>
<dbReference type="InterPro" id="IPR013809">
    <property type="entry name" value="ENTH"/>
</dbReference>
<evidence type="ECO:0000313" key="2">
    <source>
        <dbReference type="EMBL" id="JAH02544.1"/>
    </source>
</evidence>
<protein>
    <recommendedName>
        <fullName evidence="1">ENTH domain-containing protein</fullName>
    </recommendedName>
</protein>
<reference evidence="2" key="1">
    <citation type="submission" date="2014-11" db="EMBL/GenBank/DDBJ databases">
        <authorList>
            <person name="Amaro Gonzalez C."/>
        </authorList>
    </citation>
    <scope>NUCLEOTIDE SEQUENCE</scope>
</reference>
<reference evidence="2" key="2">
    <citation type="journal article" date="2015" name="Fish Shellfish Immunol.">
        <title>Early steps in the European eel (Anguilla anguilla)-Vibrio vulnificus interaction in the gills: Role of the RtxA13 toxin.</title>
        <authorList>
            <person name="Callol A."/>
            <person name="Pajuelo D."/>
            <person name="Ebbesson L."/>
            <person name="Teles M."/>
            <person name="MacKenzie S."/>
            <person name="Amaro C."/>
        </authorList>
    </citation>
    <scope>NUCLEOTIDE SEQUENCE</scope>
</reference>
<dbReference type="EMBL" id="GBXM01106033">
    <property type="protein sequence ID" value="JAH02544.1"/>
    <property type="molecule type" value="Transcribed_RNA"/>
</dbReference>
<organism evidence="2">
    <name type="scientific">Anguilla anguilla</name>
    <name type="common">European freshwater eel</name>
    <name type="synonym">Muraena anguilla</name>
    <dbReference type="NCBI Taxonomy" id="7936"/>
    <lineage>
        <taxon>Eukaryota</taxon>
        <taxon>Metazoa</taxon>
        <taxon>Chordata</taxon>
        <taxon>Craniata</taxon>
        <taxon>Vertebrata</taxon>
        <taxon>Euteleostomi</taxon>
        <taxon>Actinopterygii</taxon>
        <taxon>Neopterygii</taxon>
        <taxon>Teleostei</taxon>
        <taxon>Anguilliformes</taxon>
        <taxon>Anguillidae</taxon>
        <taxon>Anguilla</taxon>
    </lineage>
</organism>
<accession>A0A0E9PDD9</accession>
<proteinExistence type="predicted"/>
<evidence type="ECO:0000259" key="1">
    <source>
        <dbReference type="PROSITE" id="PS50942"/>
    </source>
</evidence>